<keyword evidence="3" id="KW-1185">Reference proteome</keyword>
<dbReference type="Proteomes" id="UP000215509">
    <property type="component" value="Unassembled WGS sequence"/>
</dbReference>
<evidence type="ECO:0000313" key="2">
    <source>
        <dbReference type="EMBL" id="OXM85710.1"/>
    </source>
</evidence>
<dbReference type="Pfam" id="PF21880">
    <property type="entry name" value="DUF6916"/>
    <property type="match status" value="1"/>
</dbReference>
<evidence type="ECO:0000313" key="3">
    <source>
        <dbReference type="Proteomes" id="UP000215509"/>
    </source>
</evidence>
<proteinExistence type="predicted"/>
<dbReference type="OrthoDB" id="2662782at2"/>
<name>A0A229UQL8_9BACL</name>
<organism evidence="2 3">
    <name type="scientific">Paenibacillus rigui</name>
    <dbReference type="NCBI Taxonomy" id="554312"/>
    <lineage>
        <taxon>Bacteria</taxon>
        <taxon>Bacillati</taxon>
        <taxon>Bacillota</taxon>
        <taxon>Bacilli</taxon>
        <taxon>Bacillales</taxon>
        <taxon>Paenibacillaceae</taxon>
        <taxon>Paenibacillus</taxon>
    </lineage>
</organism>
<dbReference type="AlphaFoldDB" id="A0A229UQL8"/>
<sequence length="101" mass="11695">MEFFSAAAFREAIHTEFRIGLEGGAVILRLETIEELAIRSDVEQFSLLLKGPLDPFLPQQMYRLQHEQLGELDLFVVPIGREQDGFKYEIAFNLLREPKEE</sequence>
<feature type="domain" description="DUF6916" evidence="1">
    <location>
        <begin position="5"/>
        <end position="92"/>
    </location>
</feature>
<comment type="caution">
    <text evidence="2">The sequence shown here is derived from an EMBL/GenBank/DDBJ whole genome shotgun (WGS) entry which is preliminary data.</text>
</comment>
<gene>
    <name evidence="2" type="ORF">CF651_14140</name>
</gene>
<evidence type="ECO:0000259" key="1">
    <source>
        <dbReference type="Pfam" id="PF21880"/>
    </source>
</evidence>
<protein>
    <recommendedName>
        <fullName evidence="1">DUF6916 domain-containing protein</fullName>
    </recommendedName>
</protein>
<accession>A0A229UQL8</accession>
<reference evidence="2 3" key="1">
    <citation type="submission" date="2017-07" db="EMBL/GenBank/DDBJ databases">
        <title>Genome sequencing and assembly of Paenibacillus rigui.</title>
        <authorList>
            <person name="Mayilraj S."/>
        </authorList>
    </citation>
    <scope>NUCLEOTIDE SEQUENCE [LARGE SCALE GENOMIC DNA]</scope>
    <source>
        <strain evidence="2 3">JCM 16352</strain>
    </source>
</reference>
<dbReference type="InterPro" id="IPR054209">
    <property type="entry name" value="DUF6916"/>
</dbReference>
<dbReference type="RefSeq" id="WP_094015515.1">
    <property type="nucleotide sequence ID" value="NZ_NMQW01000019.1"/>
</dbReference>
<dbReference type="EMBL" id="NMQW01000019">
    <property type="protein sequence ID" value="OXM85710.1"/>
    <property type="molecule type" value="Genomic_DNA"/>
</dbReference>